<comment type="caution">
    <text evidence="2">The sequence shown here is derived from an EMBL/GenBank/DDBJ whole genome shotgun (WGS) entry which is preliminary data.</text>
</comment>
<keyword evidence="4" id="KW-1185">Reference proteome</keyword>
<dbReference type="EMBL" id="JBIMSP010000026">
    <property type="protein sequence ID" value="MFH5243488.1"/>
    <property type="molecule type" value="Genomic_DNA"/>
</dbReference>
<evidence type="ECO:0000313" key="4">
    <source>
        <dbReference type="Proteomes" id="UP001609219"/>
    </source>
</evidence>
<dbReference type="Proteomes" id="UP001609219">
    <property type="component" value="Unassembled WGS sequence"/>
</dbReference>
<dbReference type="InterPro" id="IPR036890">
    <property type="entry name" value="HATPase_C_sf"/>
</dbReference>
<accession>A0ABW7KQL1</accession>
<dbReference type="RefSeq" id="WP_395125077.1">
    <property type="nucleotide sequence ID" value="NZ_JBIMSN010000141.1"/>
</dbReference>
<evidence type="ECO:0000313" key="1">
    <source>
        <dbReference type="EMBL" id="MFH5232287.1"/>
    </source>
</evidence>
<dbReference type="SUPFAM" id="SSF55874">
    <property type="entry name" value="ATPase domain of HSP90 chaperone/DNA topoisomerase II/histidine kinase"/>
    <property type="match status" value="1"/>
</dbReference>
<sequence>MVLAWGSSPTRLREDAATENDFVRSGYRDRLLTELAQNAADAAAKAGVAGRLAVWSVGSQLHVSNTGAPLDVAGVQALTALRASGKPGDVTGGGSVGRFGVGFTATVSVSDEIEIRSTTGSIKFSLAATEERLADDGIDVAVRPPVLRLVWPTTAQPVAGADTEVVLTLRADVDAAALLAGMATEAVDLLLELTALQSIRIGDTDFVRKSRDLAHGVEEIAVGPQRWWQYRTAHARWLAPVVDGVIRPSSGDVLRAPTRSDEELSLPAIVIADVGMQPDRRRVLPGANLADIATGYADFVAAVPISQRAALVPVPTFARGELDTALREAIFRELRAHAWLPVVGEGAADGSARVVAPSRASVFPDLTTELAELLAEVIPALVLPELSGTSNARALAAVDVHRVGLARVAEASSGIDRPPAWWHRLYAALEPFVIDTIAVEELGALPVPLADGRLVTGPRTTVTADDLRSTGNDSPTTIPVHWARLVHPEAAHELLGRLGSSHVGATDLLSDGALRARIEDFGDDSDVSDDEATELAAAVLTLAARVADPERLPSWLGLLLLPDDGGELRSADELLLPDAPLRSVLVAQSPFGTVDAELVATYGAAALRAVGVGWGFTVVRDELPTGPDHDLDDEAQWWSSLAEDPETFTAVRDLDLVDDAKWATALTLLAGDAVVRPLLADPDSYVAWWLRRHANVDGAPLGALRHPDDSTFVGLLDPFEHVDADALRAVLAGPDRLDLELVQTLIDRLAAPERSPSAGVVADTYRRLASVVAAGKLDIGAVALSDRVRVSTGALVDPANAFVLDKPWFAVAVTPDALVAGSIETATALARLLDLPLVSESVRGVVVGTGRASSWDREPTAVLACIGLGLPLPTGSIEVHEQLRVTLRGSVEATVDVPIWVADDGIVHLRQEAL</sequence>
<protein>
    <submittedName>
        <fullName evidence="2">Sacsin N-terminal ATP-binding-like domain-containing protein</fullName>
    </submittedName>
</protein>
<reference evidence="3 4" key="1">
    <citation type="submission" date="2024-10" db="EMBL/GenBank/DDBJ databases">
        <authorList>
            <person name="Riesco R."/>
        </authorList>
    </citation>
    <scope>NUCLEOTIDE SEQUENCE [LARGE SCALE GENOMIC DNA]</scope>
    <source>
        <strain evidence="2 3">NCIMB 15448</strain>
        <strain evidence="1 4">NCIMB 15450</strain>
    </source>
</reference>
<evidence type="ECO:0000313" key="3">
    <source>
        <dbReference type="Proteomes" id="UP001609176"/>
    </source>
</evidence>
<proteinExistence type="predicted"/>
<organism evidence="2 3">
    <name type="scientific">Antrihabitans spumae</name>
    <dbReference type="NCBI Taxonomy" id="3373370"/>
    <lineage>
        <taxon>Bacteria</taxon>
        <taxon>Bacillati</taxon>
        <taxon>Actinomycetota</taxon>
        <taxon>Actinomycetes</taxon>
        <taxon>Mycobacteriales</taxon>
        <taxon>Nocardiaceae</taxon>
        <taxon>Antrihabitans</taxon>
    </lineage>
</organism>
<gene>
    <name evidence="2" type="ORF">ACHIPV_16630</name>
    <name evidence="1" type="ORF">ACHIRB_27495</name>
</gene>
<evidence type="ECO:0000313" key="2">
    <source>
        <dbReference type="EMBL" id="MFH5243488.1"/>
    </source>
</evidence>
<name>A0ABW7KQL1_9NOCA</name>
<dbReference type="NCBIfam" id="NF047352">
    <property type="entry name" value="P_loop_sacsin"/>
    <property type="match status" value="1"/>
</dbReference>
<dbReference type="EMBL" id="JBIMSN010000141">
    <property type="protein sequence ID" value="MFH5232287.1"/>
    <property type="molecule type" value="Genomic_DNA"/>
</dbReference>
<dbReference type="Proteomes" id="UP001609176">
    <property type="component" value="Unassembled WGS sequence"/>
</dbReference>